<evidence type="ECO:0000313" key="2">
    <source>
        <dbReference type="Proteomes" id="UP000752814"/>
    </source>
</evidence>
<evidence type="ECO:0000313" key="1">
    <source>
        <dbReference type="EMBL" id="TQS82571.1"/>
    </source>
</evidence>
<dbReference type="GeneID" id="41322510"/>
<reference evidence="1" key="1">
    <citation type="submission" date="2016-03" db="EMBL/GenBank/DDBJ databases">
        <authorList>
            <person name="Borrel G."/>
            <person name="Mccann A."/>
            <person name="O'Toole P.W."/>
        </authorList>
    </citation>
    <scope>NUCLEOTIDE SEQUENCE</scope>
    <source>
        <strain evidence="1">183</strain>
    </source>
</reference>
<organism evidence="1 2">
    <name type="scientific">Candidatus Methanomassiliicoccus intestinalis</name>
    <dbReference type="NCBI Taxonomy" id="1406512"/>
    <lineage>
        <taxon>Archaea</taxon>
        <taxon>Methanobacteriati</taxon>
        <taxon>Thermoplasmatota</taxon>
        <taxon>Thermoplasmata</taxon>
        <taxon>Methanomassiliicoccales</taxon>
        <taxon>Methanomassiliicoccaceae</taxon>
        <taxon>Methanomassiliicoccus</taxon>
    </lineage>
</organism>
<dbReference type="Proteomes" id="UP000752814">
    <property type="component" value="Unassembled WGS sequence"/>
</dbReference>
<proteinExistence type="predicted"/>
<dbReference type="RefSeq" id="WP_020448005.1">
    <property type="nucleotide sequence ID" value="NZ_CAYAYA010000023.1"/>
</dbReference>
<dbReference type="EMBL" id="LVVT01000016">
    <property type="protein sequence ID" value="TQS82571.1"/>
    <property type="molecule type" value="Genomic_DNA"/>
</dbReference>
<sequence length="357" mass="41575">MSAVSVDETISSLHNQCGSQNFHYSYDLRGYEDMNEKASRPKDITRQVNDRLFPMIPDKDKEDIIWVHATLQGYPSTGKTKMLEYLYLEALTRYGEENINLIWTNDPSIAFSRINSRPVQLMMIDDAARCANSLNMLNREDIDVATMFQQLRHQYEKVSGNKYGVIICIFSWQRRTELRKTYRQGYIQFFKSAGAEKDERDWLIYNFGEAWYNRLRIITDKIQCGDSRYKSLSIGYLPTLGKDLGGVGFYHSKLVHVPQWPDKMLVKEDLETDDAPDELPSSEDPSAPSAEELKAHATWYAETDELSRYAQFYQLYYLEKVPKSVIANRFGVKIRTVELGIKNYREALLYELYSNNQ</sequence>
<comment type="caution">
    <text evidence="1">The sequence shown here is derived from an EMBL/GenBank/DDBJ whole genome shotgun (WGS) entry which is preliminary data.</text>
</comment>
<protein>
    <submittedName>
        <fullName evidence="1">Uncharacterized protein</fullName>
    </submittedName>
</protein>
<gene>
    <name evidence="1" type="ORF">A3207_08960</name>
</gene>
<accession>A0A8J8PD44</accession>
<name>A0A8J8PD44_9ARCH</name>
<dbReference type="AlphaFoldDB" id="A0A8J8PD44"/>